<dbReference type="EMBL" id="AFWE01000069">
    <property type="protein sequence ID" value="EGU39425.1"/>
    <property type="molecule type" value="Genomic_DNA"/>
</dbReference>
<evidence type="ECO:0000259" key="1">
    <source>
        <dbReference type="Pfam" id="PF12961"/>
    </source>
</evidence>
<reference evidence="2 3" key="1">
    <citation type="journal article" date="2012" name="Int. J. Syst. Evol. Microbiol.">
        <title>Vibrio caribbeanicus sp. nov., isolated from the marine sponge Scleritoderma cyanea.</title>
        <authorList>
            <person name="Hoffmann M."/>
            <person name="Monday S.R."/>
            <person name="Allard M.W."/>
            <person name="Strain E.A."/>
            <person name="Whittaker P."/>
            <person name="Naum M."/>
            <person name="McCarthy P.J."/>
            <person name="Lopez J.V."/>
            <person name="Fischer M."/>
            <person name="Brown E.W."/>
        </authorList>
    </citation>
    <scope>NUCLEOTIDE SEQUENCE [LARGE SCALE GENOMIC DNA]</scope>
    <source>
        <strain evidence="2 3">LMG 19158</strain>
    </source>
</reference>
<dbReference type="InterPro" id="IPR039440">
    <property type="entry name" value="DUF3850"/>
</dbReference>
<dbReference type="Pfam" id="PF12961">
    <property type="entry name" value="DUF3850"/>
    <property type="match status" value="1"/>
</dbReference>
<dbReference type="SUPFAM" id="SSF88697">
    <property type="entry name" value="PUA domain-like"/>
    <property type="match status" value="1"/>
</dbReference>
<dbReference type="AlphaFoldDB" id="F9RKV1"/>
<dbReference type="eggNOG" id="ENOG5030K2V">
    <property type="taxonomic scope" value="Bacteria"/>
</dbReference>
<sequence length="150" mass="16704">MSTFKLHELKIQSHYFTEVLAGRKTCEVRFNDRDYQVGDCLNLREIGAKGEYTGQEMNIQISHVLQGGQFGIADGWCVLSLENGAITTAISLVGYLRDRLQETCDCIDAGHEIIREAGYTIDDSQMTVEGGREFIEIANKHLAALGEDSE</sequence>
<evidence type="ECO:0000313" key="3">
    <source>
        <dbReference type="Proteomes" id="UP000004349"/>
    </source>
</evidence>
<gene>
    <name evidence="2" type="ORF">VIS19158_04006</name>
</gene>
<name>F9RKV1_9VIBR</name>
<protein>
    <submittedName>
        <fullName evidence="2">Gp91</fullName>
    </submittedName>
</protein>
<evidence type="ECO:0000313" key="2">
    <source>
        <dbReference type="EMBL" id="EGU39425.1"/>
    </source>
</evidence>
<dbReference type="Gene3D" id="2.30.130.30">
    <property type="entry name" value="Hypothetical protein"/>
    <property type="match status" value="1"/>
</dbReference>
<dbReference type="RefSeq" id="WP_005593837.1">
    <property type="nucleotide sequence ID" value="NZ_AFWE01000069.1"/>
</dbReference>
<accession>F9RKV1</accession>
<dbReference type="Proteomes" id="UP000004349">
    <property type="component" value="Unassembled WGS sequence"/>
</dbReference>
<proteinExistence type="predicted"/>
<feature type="domain" description="DUF3850" evidence="1">
    <location>
        <begin position="7"/>
        <end position="80"/>
    </location>
</feature>
<comment type="caution">
    <text evidence="2">The sequence shown here is derived from an EMBL/GenBank/DDBJ whole genome shotgun (WGS) entry which is preliminary data.</text>
</comment>
<dbReference type="InterPro" id="IPR015947">
    <property type="entry name" value="PUA-like_sf"/>
</dbReference>
<organism evidence="2 3">
    <name type="scientific">Vibrio scophthalmi LMG 19158</name>
    <dbReference type="NCBI Taxonomy" id="870967"/>
    <lineage>
        <taxon>Bacteria</taxon>
        <taxon>Pseudomonadati</taxon>
        <taxon>Pseudomonadota</taxon>
        <taxon>Gammaproteobacteria</taxon>
        <taxon>Vibrionales</taxon>
        <taxon>Vibrionaceae</taxon>
        <taxon>Vibrio</taxon>
    </lineage>
</organism>